<dbReference type="EMBL" id="ML211627">
    <property type="protein sequence ID" value="TFK81272.1"/>
    <property type="molecule type" value="Genomic_DNA"/>
</dbReference>
<name>A0A5C3NW44_9APHY</name>
<dbReference type="InParanoid" id="A0A5C3NW44"/>
<keyword evidence="3" id="KW-1185">Reference proteome</keyword>
<dbReference type="AlphaFoldDB" id="A0A5C3NW44"/>
<evidence type="ECO:0000256" key="1">
    <source>
        <dbReference type="SAM" id="MobiDB-lite"/>
    </source>
</evidence>
<feature type="compositionally biased region" description="Low complexity" evidence="1">
    <location>
        <begin position="227"/>
        <end position="241"/>
    </location>
</feature>
<feature type="region of interest" description="Disordered" evidence="1">
    <location>
        <begin position="201"/>
        <end position="251"/>
    </location>
</feature>
<dbReference type="STRING" id="1314778.A0A5C3NW44"/>
<evidence type="ECO:0000313" key="2">
    <source>
        <dbReference type="EMBL" id="TFK81272.1"/>
    </source>
</evidence>
<reference evidence="2 3" key="1">
    <citation type="journal article" date="2019" name="Nat. Ecol. Evol.">
        <title>Megaphylogeny resolves global patterns of mushroom evolution.</title>
        <authorList>
            <person name="Varga T."/>
            <person name="Krizsan K."/>
            <person name="Foldi C."/>
            <person name="Dima B."/>
            <person name="Sanchez-Garcia M."/>
            <person name="Sanchez-Ramirez S."/>
            <person name="Szollosi G.J."/>
            <person name="Szarkandi J.G."/>
            <person name="Papp V."/>
            <person name="Albert L."/>
            <person name="Andreopoulos W."/>
            <person name="Angelini C."/>
            <person name="Antonin V."/>
            <person name="Barry K.W."/>
            <person name="Bougher N.L."/>
            <person name="Buchanan P."/>
            <person name="Buyck B."/>
            <person name="Bense V."/>
            <person name="Catcheside P."/>
            <person name="Chovatia M."/>
            <person name="Cooper J."/>
            <person name="Damon W."/>
            <person name="Desjardin D."/>
            <person name="Finy P."/>
            <person name="Geml J."/>
            <person name="Haridas S."/>
            <person name="Hughes K."/>
            <person name="Justo A."/>
            <person name="Karasinski D."/>
            <person name="Kautmanova I."/>
            <person name="Kiss B."/>
            <person name="Kocsube S."/>
            <person name="Kotiranta H."/>
            <person name="LaButti K.M."/>
            <person name="Lechner B.E."/>
            <person name="Liimatainen K."/>
            <person name="Lipzen A."/>
            <person name="Lukacs Z."/>
            <person name="Mihaltcheva S."/>
            <person name="Morgado L.N."/>
            <person name="Niskanen T."/>
            <person name="Noordeloos M.E."/>
            <person name="Ohm R.A."/>
            <person name="Ortiz-Santana B."/>
            <person name="Ovrebo C."/>
            <person name="Racz N."/>
            <person name="Riley R."/>
            <person name="Savchenko A."/>
            <person name="Shiryaev A."/>
            <person name="Soop K."/>
            <person name="Spirin V."/>
            <person name="Szebenyi C."/>
            <person name="Tomsovsky M."/>
            <person name="Tulloss R.E."/>
            <person name="Uehling J."/>
            <person name="Grigoriev I.V."/>
            <person name="Vagvolgyi C."/>
            <person name="Papp T."/>
            <person name="Martin F.M."/>
            <person name="Miettinen O."/>
            <person name="Hibbett D.S."/>
            <person name="Nagy L.G."/>
        </authorList>
    </citation>
    <scope>NUCLEOTIDE SEQUENCE [LARGE SCALE GENOMIC DNA]</scope>
    <source>
        <strain evidence="2 3">HHB13444</strain>
    </source>
</reference>
<gene>
    <name evidence="2" type="ORF">K466DRAFT_569128</name>
</gene>
<feature type="compositionally biased region" description="Polar residues" evidence="1">
    <location>
        <begin position="201"/>
        <end position="224"/>
    </location>
</feature>
<accession>A0A5C3NW44</accession>
<organism evidence="2 3">
    <name type="scientific">Polyporus arcularius HHB13444</name>
    <dbReference type="NCBI Taxonomy" id="1314778"/>
    <lineage>
        <taxon>Eukaryota</taxon>
        <taxon>Fungi</taxon>
        <taxon>Dikarya</taxon>
        <taxon>Basidiomycota</taxon>
        <taxon>Agaricomycotina</taxon>
        <taxon>Agaricomycetes</taxon>
        <taxon>Polyporales</taxon>
        <taxon>Polyporaceae</taxon>
        <taxon>Polyporus</taxon>
    </lineage>
</organism>
<dbReference type="Proteomes" id="UP000308197">
    <property type="component" value="Unassembled WGS sequence"/>
</dbReference>
<evidence type="ECO:0000313" key="3">
    <source>
        <dbReference type="Proteomes" id="UP000308197"/>
    </source>
</evidence>
<protein>
    <submittedName>
        <fullName evidence="2">Uncharacterized protein</fullName>
    </submittedName>
</protein>
<sequence length="251" mass="26915">MPHTHPQITVCEPDAGLQLLNGDCDDAEQQLEGLVQSDFLLVGDVKWVVPLNSIQDSFNIHQLQPPMISANGIVLSRVDQLHDTSLDRDGMVAISTMDPTQYTSYYPCNSDARKLLIKAFFCLNSKCYKHGAPVLWPGKIIHVNGYLHDLVRNDSGRTTCIILVEDIDSLASGALPNSARSAATHGPAGWKHKFVFDPTTTGETTSPFPAQTSPSENTASTARSSVAPADAPPAADSAPPAKCSHTARGAK</sequence>
<proteinExistence type="predicted"/>